<dbReference type="Gene3D" id="3.40.50.1820">
    <property type="entry name" value="alpha/beta hydrolase"/>
    <property type="match status" value="1"/>
</dbReference>
<evidence type="ECO:0000256" key="7">
    <source>
        <dbReference type="PIRNR" id="PIRNR000862"/>
    </source>
</evidence>
<feature type="signal peptide" evidence="9">
    <location>
        <begin position="1"/>
        <end position="27"/>
    </location>
</feature>
<evidence type="ECO:0000256" key="5">
    <source>
        <dbReference type="ARBA" id="ARBA00023098"/>
    </source>
</evidence>
<dbReference type="FunFam" id="3.40.50.1820:FF:000057">
    <property type="entry name" value="Lipase"/>
    <property type="match status" value="1"/>
</dbReference>
<keyword evidence="12" id="KW-1185">Reference proteome</keyword>
<keyword evidence="5" id="KW-0443">Lipid metabolism</keyword>
<dbReference type="OrthoDB" id="9974421at2759"/>
<dbReference type="PANTHER" id="PTHR11005">
    <property type="entry name" value="LYSOSOMAL ACID LIPASE-RELATED"/>
    <property type="match status" value="1"/>
</dbReference>
<keyword evidence="3 7" id="KW-0378">Hydrolase</keyword>
<evidence type="ECO:0000256" key="6">
    <source>
        <dbReference type="ARBA" id="ARBA00023180"/>
    </source>
</evidence>
<sequence length="406" mass="46145">MRSIHLNMCSGLIFIITFVCCENYVTSQENLHLDKIFNHPEQSNLGFNELATKYGHPATEYEVITEDGYILSLFRLAGESRVPVLLTHGIQGTADAWLLRGKQSLGITLADKGYDVWIGNFRGNQYSRRHQYLNPDLDDSYWNFSFHEMGYFDLPAFIDTVLNETKATKLAAVGHSQGNTAFYVLGSTRAEYNSKVSVMIALAPICFLQNTKFPVSIAIQNAPLLNALANKIGLTEVLGDKTTLGRLLFKICSLPLLGYAFCVFGLYFPLFGYDPAELEPEFFKDIATYFPTGGSWKSIGHYLQVGYRKEFSLYDYGSQINMKVYNTSTPPAYDLSRVTMPVALFIGRNDHLSTIKDVDILRNRLSNIVSYFVVPRLLLNHGDYVWGRHMYVYLYPEIFKLLSQYR</sequence>
<accession>A0A8J2QLT8</accession>
<dbReference type="SUPFAM" id="SSF53474">
    <property type="entry name" value="alpha/beta-Hydrolases"/>
    <property type="match status" value="1"/>
</dbReference>
<name>A0A8J2QLT8_9NEOP</name>
<dbReference type="EMBL" id="CAKASE010000047">
    <property type="protein sequence ID" value="CAG9562216.1"/>
    <property type="molecule type" value="Genomic_DNA"/>
</dbReference>
<organism evidence="11 12">
    <name type="scientific">Danaus chrysippus</name>
    <name type="common">African queen</name>
    <dbReference type="NCBI Taxonomy" id="151541"/>
    <lineage>
        <taxon>Eukaryota</taxon>
        <taxon>Metazoa</taxon>
        <taxon>Ecdysozoa</taxon>
        <taxon>Arthropoda</taxon>
        <taxon>Hexapoda</taxon>
        <taxon>Insecta</taxon>
        <taxon>Pterygota</taxon>
        <taxon>Neoptera</taxon>
        <taxon>Endopterygota</taxon>
        <taxon>Lepidoptera</taxon>
        <taxon>Glossata</taxon>
        <taxon>Ditrysia</taxon>
        <taxon>Papilionoidea</taxon>
        <taxon>Nymphalidae</taxon>
        <taxon>Danainae</taxon>
        <taxon>Danaini</taxon>
        <taxon>Danaina</taxon>
        <taxon>Danaus</taxon>
        <taxon>Anosia</taxon>
    </lineage>
</organism>
<protein>
    <recommendedName>
        <fullName evidence="7">Lipase</fullName>
    </recommendedName>
</protein>
<dbReference type="Proteomes" id="UP000789524">
    <property type="component" value="Unassembled WGS sequence"/>
</dbReference>
<dbReference type="InterPro" id="IPR000073">
    <property type="entry name" value="AB_hydrolase_1"/>
</dbReference>
<keyword evidence="4 7" id="KW-0442">Lipid degradation</keyword>
<evidence type="ECO:0000256" key="2">
    <source>
        <dbReference type="ARBA" id="ARBA00022729"/>
    </source>
</evidence>
<reference evidence="11" key="1">
    <citation type="submission" date="2021-09" db="EMBL/GenBank/DDBJ databases">
        <authorList>
            <person name="Martin H S."/>
        </authorList>
    </citation>
    <scope>NUCLEOTIDE SEQUENCE</scope>
</reference>
<evidence type="ECO:0000259" key="10">
    <source>
        <dbReference type="Pfam" id="PF00561"/>
    </source>
</evidence>
<feature type="active site" description="Charge relay system" evidence="8">
    <location>
        <position position="381"/>
    </location>
</feature>
<evidence type="ECO:0000256" key="1">
    <source>
        <dbReference type="ARBA" id="ARBA00010701"/>
    </source>
</evidence>
<feature type="active site" description="Nucleophile" evidence="8">
    <location>
        <position position="176"/>
    </location>
</feature>
<keyword evidence="6" id="KW-0325">Glycoprotein</keyword>
<evidence type="ECO:0000313" key="12">
    <source>
        <dbReference type="Proteomes" id="UP000789524"/>
    </source>
</evidence>
<comment type="caution">
    <text evidence="11">The sequence shown here is derived from an EMBL/GenBank/DDBJ whole genome shotgun (WGS) entry which is preliminary data.</text>
</comment>
<evidence type="ECO:0000256" key="8">
    <source>
        <dbReference type="PIRSR" id="PIRSR000862-1"/>
    </source>
</evidence>
<dbReference type="InterPro" id="IPR025483">
    <property type="entry name" value="Lipase_euk"/>
</dbReference>
<feature type="chain" id="PRO_5035199911" description="Lipase" evidence="9">
    <location>
        <begin position="28"/>
        <end position="406"/>
    </location>
</feature>
<feature type="active site" description="Charge relay system" evidence="8">
    <location>
        <position position="350"/>
    </location>
</feature>
<dbReference type="PIRSF" id="PIRSF000862">
    <property type="entry name" value="Steryl_ester_lip"/>
    <property type="match status" value="1"/>
</dbReference>
<proteinExistence type="inferred from homology"/>
<evidence type="ECO:0000256" key="3">
    <source>
        <dbReference type="ARBA" id="ARBA00022801"/>
    </source>
</evidence>
<dbReference type="Pfam" id="PF00561">
    <property type="entry name" value="Abhydrolase_1"/>
    <property type="match status" value="1"/>
</dbReference>
<dbReference type="InterPro" id="IPR029058">
    <property type="entry name" value="AB_hydrolase_fold"/>
</dbReference>
<gene>
    <name evidence="11" type="ORF">DCHRY22_LOCUS3585</name>
</gene>
<evidence type="ECO:0000313" key="11">
    <source>
        <dbReference type="EMBL" id="CAG9562216.1"/>
    </source>
</evidence>
<dbReference type="GO" id="GO:0016788">
    <property type="term" value="F:hydrolase activity, acting on ester bonds"/>
    <property type="evidence" value="ECO:0007669"/>
    <property type="project" value="InterPro"/>
</dbReference>
<feature type="domain" description="AB hydrolase-1" evidence="10">
    <location>
        <begin position="83"/>
        <end position="208"/>
    </location>
</feature>
<evidence type="ECO:0000256" key="9">
    <source>
        <dbReference type="SAM" id="SignalP"/>
    </source>
</evidence>
<comment type="similarity">
    <text evidence="1 7">Belongs to the AB hydrolase superfamily. Lipase family.</text>
</comment>
<dbReference type="AlphaFoldDB" id="A0A8J2QLT8"/>
<dbReference type="GO" id="GO:0016042">
    <property type="term" value="P:lipid catabolic process"/>
    <property type="evidence" value="ECO:0007669"/>
    <property type="project" value="UniProtKB-KW"/>
</dbReference>
<keyword evidence="2 9" id="KW-0732">Signal</keyword>
<evidence type="ECO:0000256" key="4">
    <source>
        <dbReference type="ARBA" id="ARBA00022963"/>
    </source>
</evidence>